<dbReference type="InterPro" id="IPR041203">
    <property type="entry name" value="Bact_A2M_MG5"/>
</dbReference>
<dbReference type="GO" id="GO:0005615">
    <property type="term" value="C:extracellular space"/>
    <property type="evidence" value="ECO:0007669"/>
    <property type="project" value="InterPro"/>
</dbReference>
<sequence>MKRTKYLIACLAFLMLSCNKKNAGDFNSDFSLFKKYIIEFTSGVVSSESDVRVVLAFNKKEWTPNQELDKSLFKINPKMEGKVIALSQNTLVFKPKERLKQDTEYQVSLNLGDIIDVPKELATFNFTVKTIKQDFVVVTKELQSYNQDWQFLNATLRTSDNLDARSAAKLVYAEQEGKRLPVRFDAVKSGSEFRFIIDSIRRPKTDGKIKIAWNGDDLDIEQKGEETFDIAAKGNFKVLKTSIAEDNGQMLLVNFSDPLKKNQNFEGLVTIDSARNLTYAVDGNVLKVFSGDIIKGERLLEVFQGIENTEGQKLKKGYAKKIIFEQTKPGVRMLKNGTLLPSSNNLKINFEAANLKAIDVKIYKIYQDNILQFLQDNEINGNYNLRKVALPIAKKRLALTQNKLYNNGKWNVFALDLSELIKPDPGAIYHVEFSYKKAYSIYPCGNTSPVDEPDTNDEVDLEEEQENERGNVDGDYPYYDDYNWQEREDPCSNSYYYYDNKVSTNVLATDLGVIAKMGKNGSYFFAVNNIVTTKPIAGAVIALYDYQKQKVGEINTDKEGTATLEHIKRGYFVVVKEGNNSTYVKLDEGLSLSLSNFDVSGNELQKGLKGFIYGERGVWRPGDTLHLSFMLNDQANKLPSTHPVKLRLTDPNGKLVNQQVQKYNEHNHYSFTVPTKQEAPTGNWEAVISVGGAKFYKQIKVETIKPNRLKIKNNLAGKILSANQNTTDQIAVFWLHGAIAKNLKAEMQAKFYQMKTSFKGFNNYVFDDPARNFSTEEINVFSGNLDEAGKATIGIKPQLHGQAPGMLKAAFITKVYENGGDFSTDVAAATYSPYHTYLGLKSPEPNKYGMLETGKLNRFDIVSVDEHGKPKATANIEVKVYKVEWRWWWDASNDNLSSFSAASSKTPAESFKVSTGANGKTSIQFTINENDWGRYFIHVTDLDGGHATGETVLIDWPYWSAKTKNTDGTNANMLVFSTDKTSYNVGEKMKISFPSSVGSRALVSIENGSQVIETHWVETQKGETQLEVPISAKMAPNVYVNISLLQPHASTLNDAPIRLYGIIPVEVLDKETILEPLLSMPDVLRPEQTVNINIKEKKGSAMTYTVAIVDEGLLDLTRFKTPNAWNKFYAREALGVKTWDVYNDVIGAYGGKVNQVFSIGGDEDIGGGEAKNADRFKPVVIYLGPFNLPKNGSNTHKVKIPNYIGSVRTMVVAGDVTKSAYGSTEKASPVRSPLMVLASLPRKISPSEKVTLPVTLFAMENHVKNATVEVKTSKGLKIIGGNTNTVSFAQPEEKMVYFDLEVGDGTGIGKIEVIATSGKERSSYPVEIDITNPNPVTNDYKELVLKANEQRTINWETFGVTGSNAARLEVSSFPSIDFNSRLNYLIQYPHGCLEQTTSSVFPQLYINDVIDLDKSKQESIQRNVVAGINKLANFQLTNGGFAYWSGLTVADDWSTSYAGHFLIEAEAKGYILPVDFKGKWIAYQQKASKQWRIETHQGSDFAQAYRLYTLALAGSPDLASMNRLRETVGISNETRLRLAAAYVIAGQKNAGNDLLSKSSIDNTNSTYSYFYYGSPERNRAMALETLLLLKQTAKAFPLATKIAKDLSSGTWMSTQTTSYSLYAISRFAKMNGGKGVNVQYTANGKNQQIQTAKAFADRKLEVKTGANSIVLKNKDKNTIYVKVLNSGVLPVGREQVIQRNLSATLQFKNRKGDAIDITSLNQGTEFIAFVTVKNQSLDRVENIALTQIIPSGWEIVNTRYTDYGAFGQNKADYMDIRDDRTSFYFALNGSESRTFQILLNASYLGRYYLPGIQCEAMYDNSFLVRTKGQWVQVAR</sequence>
<dbReference type="InterPro" id="IPR001599">
    <property type="entry name" value="Macroglobln_a2"/>
</dbReference>
<evidence type="ECO:0000259" key="5">
    <source>
        <dbReference type="SMART" id="SM01359"/>
    </source>
</evidence>
<dbReference type="Gene3D" id="2.60.40.1930">
    <property type="match status" value="1"/>
</dbReference>
<dbReference type="STRING" id="407022.SAMN05661044_01904"/>
<dbReference type="InterPro" id="IPR008930">
    <property type="entry name" value="Terpenoid_cyclase/PrenylTrfase"/>
</dbReference>
<dbReference type="Pfam" id="PF11974">
    <property type="entry name" value="bMG3"/>
    <property type="match status" value="1"/>
</dbReference>
<dbReference type="PANTHER" id="PTHR40094:SF1">
    <property type="entry name" value="UBIQUITIN DOMAIN-CONTAINING PROTEIN"/>
    <property type="match status" value="1"/>
</dbReference>
<evidence type="ECO:0000256" key="3">
    <source>
        <dbReference type="SAM" id="MobiDB-lite"/>
    </source>
</evidence>
<dbReference type="Pfam" id="PF17972">
    <property type="entry name" value="bMG5"/>
    <property type="match status" value="1"/>
</dbReference>
<evidence type="ECO:0000256" key="1">
    <source>
        <dbReference type="ARBA" id="ARBA00010556"/>
    </source>
</evidence>
<dbReference type="SMART" id="SM01359">
    <property type="entry name" value="A2M_N_2"/>
    <property type="match status" value="1"/>
</dbReference>
<dbReference type="OrthoDB" id="9767116at2"/>
<dbReference type="SUPFAM" id="SSF48239">
    <property type="entry name" value="Terpenoid cyclases/Protein prenyltransferases"/>
    <property type="match status" value="1"/>
</dbReference>
<evidence type="ECO:0008006" key="9">
    <source>
        <dbReference type="Google" id="ProtNLM"/>
    </source>
</evidence>
<dbReference type="Pfam" id="PF07678">
    <property type="entry name" value="TED_complement"/>
    <property type="match status" value="1"/>
</dbReference>
<dbReference type="SMART" id="SM01360">
    <property type="entry name" value="A2M"/>
    <property type="match status" value="1"/>
</dbReference>
<dbReference type="PANTHER" id="PTHR40094">
    <property type="entry name" value="ALPHA-2-MACROGLOBULIN HOMOLOG"/>
    <property type="match status" value="1"/>
</dbReference>
<feature type="chain" id="PRO_5011479951" description="Alpha-2-macroglobulin family N-terminal region" evidence="4">
    <location>
        <begin position="24"/>
        <end position="1835"/>
    </location>
</feature>
<dbReference type="InterPro" id="IPR041246">
    <property type="entry name" value="Bact_MG10"/>
</dbReference>
<dbReference type="Pfam" id="PF00207">
    <property type="entry name" value="A2M"/>
    <property type="match status" value="1"/>
</dbReference>
<feature type="signal peptide" evidence="4">
    <location>
        <begin position="1"/>
        <end position="23"/>
    </location>
</feature>
<organism evidence="7 8">
    <name type="scientific">Olivibacter domesticus</name>
    <name type="common">Pseudosphingobacterium domesticum</name>
    <dbReference type="NCBI Taxonomy" id="407022"/>
    <lineage>
        <taxon>Bacteria</taxon>
        <taxon>Pseudomonadati</taxon>
        <taxon>Bacteroidota</taxon>
        <taxon>Sphingobacteriia</taxon>
        <taxon>Sphingobacteriales</taxon>
        <taxon>Sphingobacteriaceae</taxon>
        <taxon>Olivibacter</taxon>
    </lineage>
</organism>
<evidence type="ECO:0000256" key="2">
    <source>
        <dbReference type="ARBA" id="ARBA00022729"/>
    </source>
</evidence>
<dbReference type="InterPro" id="IPR021868">
    <property type="entry name" value="Alpha_2_Macroglob_MG3"/>
</dbReference>
<dbReference type="InterPro" id="IPR011626">
    <property type="entry name" value="Alpha-macroglobulin_TED"/>
</dbReference>
<dbReference type="Pfam" id="PF07703">
    <property type="entry name" value="A2M_BRD"/>
    <property type="match status" value="1"/>
</dbReference>
<dbReference type="InterPro" id="IPR047565">
    <property type="entry name" value="Alpha-macroglob_thiol-ester_cl"/>
</dbReference>
<dbReference type="InterPro" id="IPR041462">
    <property type="entry name" value="Bact_A2M_MG6"/>
</dbReference>
<dbReference type="InterPro" id="IPR051802">
    <property type="entry name" value="YfhM-like"/>
</dbReference>
<dbReference type="EMBL" id="FOAF01000001">
    <property type="protein sequence ID" value="SEL07471.1"/>
    <property type="molecule type" value="Genomic_DNA"/>
</dbReference>
<keyword evidence="8" id="KW-1185">Reference proteome</keyword>
<dbReference type="RefSeq" id="WP_093322733.1">
    <property type="nucleotide sequence ID" value="NZ_FOAF01000001.1"/>
</dbReference>
<dbReference type="GO" id="GO:0004866">
    <property type="term" value="F:endopeptidase inhibitor activity"/>
    <property type="evidence" value="ECO:0007669"/>
    <property type="project" value="InterPro"/>
</dbReference>
<evidence type="ECO:0000313" key="8">
    <source>
        <dbReference type="Proteomes" id="UP000199421"/>
    </source>
</evidence>
<feature type="region of interest" description="Disordered" evidence="3">
    <location>
        <begin position="446"/>
        <end position="475"/>
    </location>
</feature>
<dbReference type="Proteomes" id="UP000199421">
    <property type="component" value="Unassembled WGS sequence"/>
</dbReference>
<dbReference type="CDD" id="cd02891">
    <property type="entry name" value="A2M_like"/>
    <property type="match status" value="1"/>
</dbReference>
<feature type="domain" description="Alpha-2-macroglobulin" evidence="6">
    <location>
        <begin position="1179"/>
        <end position="1270"/>
    </location>
</feature>
<dbReference type="InterPro" id="IPR011625">
    <property type="entry name" value="A2M_N_BRD"/>
</dbReference>
<dbReference type="Pfam" id="PF17973">
    <property type="entry name" value="bMG10"/>
    <property type="match status" value="1"/>
</dbReference>
<dbReference type="Gene3D" id="1.50.10.20">
    <property type="match status" value="1"/>
</dbReference>
<dbReference type="Pfam" id="PF17962">
    <property type="entry name" value="bMG6"/>
    <property type="match status" value="1"/>
</dbReference>
<evidence type="ECO:0000259" key="6">
    <source>
        <dbReference type="SMART" id="SM01360"/>
    </source>
</evidence>
<proteinExistence type="inferred from homology"/>
<comment type="similarity">
    <text evidence="1">Belongs to the protease inhibitor I39 (alpha-2-macroglobulin) family. Bacterial alpha-2-macroglobulin subfamily.</text>
</comment>
<name>A0A1H7M8L9_OLID1</name>
<keyword evidence="2 4" id="KW-0732">Signal</keyword>
<dbReference type="InterPro" id="IPR002890">
    <property type="entry name" value="MG2"/>
</dbReference>
<reference evidence="8" key="1">
    <citation type="submission" date="2016-10" db="EMBL/GenBank/DDBJ databases">
        <authorList>
            <person name="Varghese N."/>
            <person name="Submissions S."/>
        </authorList>
    </citation>
    <scope>NUCLEOTIDE SEQUENCE [LARGE SCALE GENOMIC DNA]</scope>
    <source>
        <strain evidence="8">DSM 18733</strain>
    </source>
</reference>
<evidence type="ECO:0000256" key="4">
    <source>
        <dbReference type="SAM" id="SignalP"/>
    </source>
</evidence>
<accession>A0A1H7M8L9</accession>
<feature type="compositionally biased region" description="Acidic residues" evidence="3">
    <location>
        <begin position="451"/>
        <end position="466"/>
    </location>
</feature>
<dbReference type="PROSITE" id="PS51257">
    <property type="entry name" value="PROKAR_LIPOPROTEIN"/>
    <property type="match status" value="1"/>
</dbReference>
<feature type="domain" description="Alpha-2-macroglobulin bait region" evidence="5">
    <location>
        <begin position="974"/>
        <end position="1116"/>
    </location>
</feature>
<evidence type="ECO:0000313" key="7">
    <source>
        <dbReference type="EMBL" id="SEL07471.1"/>
    </source>
</evidence>
<protein>
    <recommendedName>
        <fullName evidence="9">Alpha-2-macroglobulin family N-terminal region</fullName>
    </recommendedName>
</protein>
<dbReference type="SMART" id="SM01419">
    <property type="entry name" value="Thiol-ester_cl"/>
    <property type="match status" value="1"/>
</dbReference>
<dbReference type="Pfam" id="PF01835">
    <property type="entry name" value="MG2"/>
    <property type="match status" value="1"/>
</dbReference>
<gene>
    <name evidence="7" type="ORF">SAMN05661044_01904</name>
</gene>